<evidence type="ECO:0000256" key="8">
    <source>
        <dbReference type="SAM" id="MobiDB-lite"/>
    </source>
</evidence>
<dbReference type="PANTHER" id="PTHR43066:SF1">
    <property type="entry name" value="RHOMBOID PROTEIN 2"/>
    <property type="match status" value="1"/>
</dbReference>
<evidence type="ECO:0000256" key="7">
    <source>
        <dbReference type="ARBA" id="ARBA00023136"/>
    </source>
</evidence>
<sequence length="296" mass="34010">MFRTSRDRQRNYGVILLAYHLLNSDYIPPVTLGTILFQIIVFLGFIPALDHFKIPAMCLLPSRIISQHEWLRLFASLIMHADDMHLYYNMISFLWKGRRLETRFGSRRFFILLMTFCISTSICMVALSYLVEVVFGFRSLQLMKQCAVGFSGVIFALKVLHNNYFPDSDSVIFGWFPVSSRYGCWVELFLIQMVTPNASFIGHLAGIIVGLLYLNGPLKLLTDFIDTTALLLFGQRNGSHYNGYRNSGSSTTHGRQNFFEYTGGMTEEEQLRYAREESLRGNRYPSAPPYPDSFMS</sequence>
<reference evidence="12" key="1">
    <citation type="submission" date="2017-02" db="UniProtKB">
        <authorList>
            <consortium name="WormBaseParasite"/>
        </authorList>
    </citation>
    <scope>IDENTIFICATION</scope>
</reference>
<dbReference type="Proteomes" id="UP000046393">
    <property type="component" value="Unplaced"/>
</dbReference>
<comment type="subcellular location">
    <subcellularLocation>
        <location evidence="1">Membrane</location>
        <topology evidence="1">Multi-pass membrane protein</topology>
    </subcellularLocation>
</comment>
<evidence type="ECO:0000259" key="10">
    <source>
        <dbReference type="Pfam" id="PF01694"/>
    </source>
</evidence>
<dbReference type="GO" id="GO:0006508">
    <property type="term" value="P:proteolysis"/>
    <property type="evidence" value="ECO:0007669"/>
    <property type="project" value="UniProtKB-KW"/>
</dbReference>
<dbReference type="AlphaFoldDB" id="A0A0N5AFU8"/>
<keyword evidence="11" id="KW-1185">Reference proteome</keyword>
<dbReference type="GO" id="GO:0004252">
    <property type="term" value="F:serine-type endopeptidase activity"/>
    <property type="evidence" value="ECO:0007669"/>
    <property type="project" value="InterPro"/>
</dbReference>
<dbReference type="Pfam" id="PF01694">
    <property type="entry name" value="Rhomboid"/>
    <property type="match status" value="1"/>
</dbReference>
<dbReference type="GO" id="GO:0016020">
    <property type="term" value="C:membrane"/>
    <property type="evidence" value="ECO:0007669"/>
    <property type="project" value="UniProtKB-SubCell"/>
</dbReference>
<feature type="transmembrane region" description="Helical" evidence="9">
    <location>
        <begin position="26"/>
        <end position="49"/>
    </location>
</feature>
<keyword evidence="5" id="KW-0378">Hydrolase</keyword>
<protein>
    <submittedName>
        <fullName evidence="12">Rhomboid domain-containing protein</fullName>
    </submittedName>
</protein>
<dbReference type="WBParaSite" id="SMUV_0000316801-mRNA-1">
    <property type="protein sequence ID" value="SMUV_0000316801-mRNA-1"/>
    <property type="gene ID" value="SMUV_0000316801"/>
</dbReference>
<feature type="region of interest" description="Disordered" evidence="8">
    <location>
        <begin position="276"/>
        <end position="296"/>
    </location>
</feature>
<keyword evidence="4 9" id="KW-0812">Transmembrane</keyword>
<evidence type="ECO:0000256" key="1">
    <source>
        <dbReference type="ARBA" id="ARBA00004141"/>
    </source>
</evidence>
<dbReference type="Gene3D" id="1.20.1540.10">
    <property type="entry name" value="Rhomboid-like"/>
    <property type="match status" value="1"/>
</dbReference>
<evidence type="ECO:0000256" key="2">
    <source>
        <dbReference type="ARBA" id="ARBA00009045"/>
    </source>
</evidence>
<keyword evidence="3" id="KW-0645">Protease</keyword>
<evidence type="ECO:0000313" key="12">
    <source>
        <dbReference type="WBParaSite" id="SMUV_0000316801-mRNA-1"/>
    </source>
</evidence>
<dbReference type="SUPFAM" id="SSF144091">
    <property type="entry name" value="Rhomboid-like"/>
    <property type="match status" value="1"/>
</dbReference>
<keyword evidence="7 9" id="KW-0472">Membrane</keyword>
<organism evidence="11 12">
    <name type="scientific">Syphacia muris</name>
    <dbReference type="NCBI Taxonomy" id="451379"/>
    <lineage>
        <taxon>Eukaryota</taxon>
        <taxon>Metazoa</taxon>
        <taxon>Ecdysozoa</taxon>
        <taxon>Nematoda</taxon>
        <taxon>Chromadorea</taxon>
        <taxon>Rhabditida</taxon>
        <taxon>Spirurina</taxon>
        <taxon>Oxyuridomorpha</taxon>
        <taxon>Oxyuroidea</taxon>
        <taxon>Oxyuridae</taxon>
        <taxon>Syphacia</taxon>
    </lineage>
</organism>
<accession>A0A0N5AFU8</accession>
<feature type="domain" description="Peptidase S54 rhomboid" evidence="10">
    <location>
        <begin position="68"/>
        <end position="213"/>
    </location>
</feature>
<dbReference type="InterPro" id="IPR035952">
    <property type="entry name" value="Rhomboid-like_sf"/>
</dbReference>
<dbReference type="STRING" id="451379.A0A0N5AFU8"/>
<proteinExistence type="inferred from homology"/>
<name>A0A0N5AFU8_9BILA</name>
<dbReference type="FunFam" id="1.20.1540.10:FF:000008">
    <property type="entry name" value="RHOMBOID-like protein 13"/>
    <property type="match status" value="1"/>
</dbReference>
<evidence type="ECO:0000256" key="5">
    <source>
        <dbReference type="ARBA" id="ARBA00022801"/>
    </source>
</evidence>
<evidence type="ECO:0000256" key="6">
    <source>
        <dbReference type="ARBA" id="ARBA00022989"/>
    </source>
</evidence>
<feature type="compositionally biased region" description="Pro residues" evidence="8">
    <location>
        <begin position="286"/>
        <end position="296"/>
    </location>
</feature>
<feature type="transmembrane region" description="Helical" evidence="9">
    <location>
        <begin position="108"/>
        <end position="130"/>
    </location>
</feature>
<evidence type="ECO:0000256" key="4">
    <source>
        <dbReference type="ARBA" id="ARBA00022692"/>
    </source>
</evidence>
<dbReference type="PANTHER" id="PTHR43066">
    <property type="entry name" value="RHOMBOID-RELATED PROTEIN"/>
    <property type="match status" value="1"/>
</dbReference>
<evidence type="ECO:0000313" key="11">
    <source>
        <dbReference type="Proteomes" id="UP000046393"/>
    </source>
</evidence>
<dbReference type="InterPro" id="IPR022764">
    <property type="entry name" value="Peptidase_S54_rhomboid_dom"/>
</dbReference>
<evidence type="ECO:0000256" key="3">
    <source>
        <dbReference type="ARBA" id="ARBA00022670"/>
    </source>
</evidence>
<comment type="similarity">
    <text evidence="2">Belongs to the peptidase S54 family.</text>
</comment>
<keyword evidence="6 9" id="KW-1133">Transmembrane helix</keyword>
<evidence type="ECO:0000256" key="9">
    <source>
        <dbReference type="SAM" id="Phobius"/>
    </source>
</evidence>